<feature type="domain" description="RRM" evidence="2">
    <location>
        <begin position="52"/>
        <end position="131"/>
    </location>
</feature>
<dbReference type="EMBL" id="CAJEWN010000788">
    <property type="protein sequence ID" value="CAD2190120.1"/>
    <property type="molecule type" value="Genomic_DNA"/>
</dbReference>
<feature type="compositionally biased region" description="Polar residues" evidence="1">
    <location>
        <begin position="22"/>
        <end position="41"/>
    </location>
</feature>
<dbReference type="InterPro" id="IPR000504">
    <property type="entry name" value="RRM_dom"/>
</dbReference>
<organism evidence="3 4">
    <name type="scientific">Meloidogyne enterolobii</name>
    <name type="common">Root-knot nematode worm</name>
    <name type="synonym">Meloidogyne mayaguensis</name>
    <dbReference type="NCBI Taxonomy" id="390850"/>
    <lineage>
        <taxon>Eukaryota</taxon>
        <taxon>Metazoa</taxon>
        <taxon>Ecdysozoa</taxon>
        <taxon>Nematoda</taxon>
        <taxon>Chromadorea</taxon>
        <taxon>Rhabditida</taxon>
        <taxon>Tylenchina</taxon>
        <taxon>Tylenchomorpha</taxon>
        <taxon>Tylenchoidea</taxon>
        <taxon>Meloidogynidae</taxon>
        <taxon>Meloidogyninae</taxon>
        <taxon>Meloidogyne</taxon>
    </lineage>
</organism>
<proteinExistence type="predicted"/>
<protein>
    <recommendedName>
        <fullName evidence="2">RRM domain-containing protein</fullName>
    </recommendedName>
</protein>
<feature type="domain" description="RRM" evidence="2">
    <location>
        <begin position="276"/>
        <end position="363"/>
    </location>
</feature>
<dbReference type="SMART" id="SM00360">
    <property type="entry name" value="RRM"/>
    <property type="match status" value="2"/>
</dbReference>
<reference evidence="3 4" key="1">
    <citation type="submission" date="2020-08" db="EMBL/GenBank/DDBJ databases">
        <authorList>
            <person name="Koutsovoulos G."/>
            <person name="Danchin GJ E."/>
        </authorList>
    </citation>
    <scope>NUCLEOTIDE SEQUENCE [LARGE SCALE GENOMIC DNA]</scope>
</reference>
<evidence type="ECO:0000313" key="3">
    <source>
        <dbReference type="EMBL" id="CAD2190120.1"/>
    </source>
</evidence>
<feature type="compositionally biased region" description="Basic and acidic residues" evidence="1">
    <location>
        <begin position="227"/>
        <end position="240"/>
    </location>
</feature>
<dbReference type="OrthoDB" id="5887008at2759"/>
<dbReference type="InterPro" id="IPR012677">
    <property type="entry name" value="Nucleotide-bd_a/b_plait_sf"/>
</dbReference>
<gene>
    <name evidence="3" type="ORF">MENT_LOCUS42883</name>
</gene>
<dbReference type="SUPFAM" id="SSF54928">
    <property type="entry name" value="RNA-binding domain, RBD"/>
    <property type="match status" value="1"/>
</dbReference>
<sequence length="389" mass="44732">MFCEIFSCSNLIMISRHNSTESFDSCHSSPSIHEQRSVTSSKSRRSIEDQHVLVVRNLKGKGRVILLRDLFYVFNINARAEGDKADNIDNVVDIHFVGDYALIKMLSKDAACRAKSALDESWLFDKFIKVDWASIPQIHQIQTLGANKPPLAVGFRRRDDQAKRRQRQSVNGPPNSYVGGNFDSSGDIDDIQAQIAYYGTNLPSKRTRFLRPGTGLNEVQNLSYVRHHSDNKNKKEDKEGGSNSIINQQHSPLHKRFINSACTRTVTRERLPPSPVLYVEGLEYYGDWTNNILARTDLITIFTFCGVVKDIYIGYCRQDNIVEKCYGSCKHMALVQMETVDQATRAINEFDHTWQMGRFLNVTYSHYQCIEHDRNNRRDRYSHKRFVHS</sequence>
<feature type="region of interest" description="Disordered" evidence="1">
    <location>
        <begin position="156"/>
        <end position="181"/>
    </location>
</feature>
<dbReference type="Proteomes" id="UP000580250">
    <property type="component" value="Unassembled WGS sequence"/>
</dbReference>
<evidence type="ECO:0000313" key="4">
    <source>
        <dbReference type="Proteomes" id="UP000580250"/>
    </source>
</evidence>
<evidence type="ECO:0000256" key="1">
    <source>
        <dbReference type="SAM" id="MobiDB-lite"/>
    </source>
</evidence>
<comment type="caution">
    <text evidence="3">The sequence shown here is derived from an EMBL/GenBank/DDBJ whole genome shotgun (WGS) entry which is preliminary data.</text>
</comment>
<evidence type="ECO:0000259" key="2">
    <source>
        <dbReference type="SMART" id="SM00360"/>
    </source>
</evidence>
<dbReference type="GO" id="GO:0003723">
    <property type="term" value="F:RNA binding"/>
    <property type="evidence" value="ECO:0007669"/>
    <property type="project" value="InterPro"/>
</dbReference>
<name>A0A6V7WSX7_MELEN</name>
<dbReference type="Gene3D" id="3.30.70.330">
    <property type="match status" value="1"/>
</dbReference>
<feature type="region of interest" description="Disordered" evidence="1">
    <location>
        <begin position="22"/>
        <end position="43"/>
    </location>
</feature>
<dbReference type="InterPro" id="IPR035979">
    <property type="entry name" value="RBD_domain_sf"/>
</dbReference>
<dbReference type="CDD" id="cd00590">
    <property type="entry name" value="RRM_SF"/>
    <property type="match status" value="2"/>
</dbReference>
<dbReference type="AlphaFoldDB" id="A0A6V7WSX7"/>
<feature type="region of interest" description="Disordered" evidence="1">
    <location>
        <begin position="221"/>
        <end position="246"/>
    </location>
</feature>
<accession>A0A6V7WSX7</accession>